<dbReference type="CDD" id="cd12797">
    <property type="entry name" value="M23_peptidase"/>
    <property type="match status" value="1"/>
</dbReference>
<reference evidence="5" key="1">
    <citation type="submission" date="2015-07" db="EMBL/GenBank/DDBJ databases">
        <title>Complete Genome of Thermincola ferriacetica strain Z-0001T.</title>
        <authorList>
            <person name="Lusk B."/>
            <person name="Badalamenti J.P."/>
            <person name="Parameswaran P."/>
            <person name="Bond D.R."/>
            <person name="Torres C.I."/>
        </authorList>
    </citation>
    <scope>NUCLEOTIDE SEQUENCE [LARGE SCALE GENOMIC DNA]</scope>
    <source>
        <strain evidence="5">Z-0001</strain>
    </source>
</reference>
<dbReference type="EMBL" id="LGTE01000004">
    <property type="protein sequence ID" value="KNZ70366.1"/>
    <property type="molecule type" value="Genomic_DNA"/>
</dbReference>
<keyword evidence="1" id="KW-0812">Transmembrane</keyword>
<accession>A0A0L6W4G3</accession>
<dbReference type="Pfam" id="PF01464">
    <property type="entry name" value="SLT"/>
    <property type="match status" value="1"/>
</dbReference>
<dbReference type="Pfam" id="PF01551">
    <property type="entry name" value="Peptidase_M23"/>
    <property type="match status" value="1"/>
</dbReference>
<comment type="caution">
    <text evidence="4">The sequence shown here is derived from an EMBL/GenBank/DDBJ whole genome shotgun (WGS) entry which is preliminary data.</text>
</comment>
<sequence>MVDTNQPDRYTREIVGRAAKTAVKSVAKKAVKALAKKLLVILGPWLLLFLFLVMSVTVFFGMTYSAMPTEQAVNRETVTAEDAASIEKIRNLVNEANRKHLYVVNSQPSRPLYPSEYAGKLSGFTDRYGQDVQLQLEWGVAQALALFQTIAENGDRITDEMREQFVKDLEPYFYYRPSKVYVTTTTETGGSQTSVQEVHLLVESNTLYGWRQYEYEWVTEQLDENTSIRYERLKNIRTLEQWTRLDNAIKNYLKPRDAEDLALMRTAVLENARAYSRKAENMDWLLQYADAAEYLSGATVPPELTGFFREAEKQYGIPWWFLAAVSFKESGFNPQAENESSGAYGLMQLLPENWARVSRTLGFDPQADRDNPRAQILAGAYMLYHFGLKSVDWTADDSVWQKATLPVLKVYGGFVHVPVAKRVLYGDDPLKWAEAEYAGPIWKMAVQLRDGSISGGGVWPVSGSTRITGYFGEDRGSYIHKGLDIAAPEGTPVLSVSGGIVTHVGWENPRDHSQGFGMYITVRDNNNLYFYGHLQAESPTVRKGDTVQPGQRIAAVGNTGRSTGPHLDIRIKNLQTNAWIDPLLVLTQK</sequence>
<dbReference type="PANTHER" id="PTHR21666">
    <property type="entry name" value="PEPTIDASE-RELATED"/>
    <property type="match status" value="1"/>
</dbReference>
<dbReference type="PANTHER" id="PTHR21666:SF270">
    <property type="entry name" value="MUREIN HYDROLASE ACTIVATOR ENVC"/>
    <property type="match status" value="1"/>
</dbReference>
<evidence type="ECO:0000313" key="5">
    <source>
        <dbReference type="Proteomes" id="UP000037175"/>
    </source>
</evidence>
<dbReference type="Proteomes" id="UP000037175">
    <property type="component" value="Unassembled WGS sequence"/>
</dbReference>
<dbReference type="InterPro" id="IPR011055">
    <property type="entry name" value="Dup_hybrid_motif"/>
</dbReference>
<evidence type="ECO:0000256" key="1">
    <source>
        <dbReference type="SAM" id="Phobius"/>
    </source>
</evidence>
<feature type="domain" description="Transglycosylase SLT" evidence="2">
    <location>
        <begin position="308"/>
        <end position="386"/>
    </location>
</feature>
<gene>
    <name evidence="4" type="ORF">Tfer_0927</name>
</gene>
<dbReference type="InterPro" id="IPR008258">
    <property type="entry name" value="Transglycosylase_SLT_dom_1"/>
</dbReference>
<dbReference type="InterPro" id="IPR023346">
    <property type="entry name" value="Lysozyme-like_dom_sf"/>
</dbReference>
<feature type="domain" description="M23ase beta-sheet core" evidence="3">
    <location>
        <begin position="479"/>
        <end position="573"/>
    </location>
</feature>
<evidence type="ECO:0000259" key="2">
    <source>
        <dbReference type="Pfam" id="PF01464"/>
    </source>
</evidence>
<dbReference type="SUPFAM" id="SSF51261">
    <property type="entry name" value="Duplicated hybrid motif"/>
    <property type="match status" value="1"/>
</dbReference>
<dbReference type="InterPro" id="IPR016047">
    <property type="entry name" value="M23ase_b-sheet_dom"/>
</dbReference>
<proteinExistence type="predicted"/>
<organism evidence="4 5">
    <name type="scientific">Thermincola ferriacetica</name>
    <dbReference type="NCBI Taxonomy" id="281456"/>
    <lineage>
        <taxon>Bacteria</taxon>
        <taxon>Bacillati</taxon>
        <taxon>Bacillota</taxon>
        <taxon>Clostridia</taxon>
        <taxon>Eubacteriales</taxon>
        <taxon>Thermincolaceae</taxon>
        <taxon>Thermincola</taxon>
    </lineage>
</organism>
<name>A0A0L6W4G3_9FIRM</name>
<dbReference type="GO" id="GO:0004222">
    <property type="term" value="F:metalloendopeptidase activity"/>
    <property type="evidence" value="ECO:0007669"/>
    <property type="project" value="TreeGrafter"/>
</dbReference>
<dbReference type="RefSeq" id="WP_052217076.1">
    <property type="nucleotide sequence ID" value="NZ_LGTE01000004.1"/>
</dbReference>
<keyword evidence="5" id="KW-1185">Reference proteome</keyword>
<keyword evidence="1" id="KW-0472">Membrane</keyword>
<dbReference type="Gene3D" id="1.10.530.10">
    <property type="match status" value="1"/>
</dbReference>
<protein>
    <submittedName>
        <fullName evidence="4">Peptidase M23</fullName>
    </submittedName>
</protein>
<feature type="transmembrane region" description="Helical" evidence="1">
    <location>
        <begin position="38"/>
        <end position="62"/>
    </location>
</feature>
<evidence type="ECO:0000259" key="3">
    <source>
        <dbReference type="Pfam" id="PF01551"/>
    </source>
</evidence>
<dbReference type="SUPFAM" id="SSF53955">
    <property type="entry name" value="Lysozyme-like"/>
    <property type="match status" value="1"/>
</dbReference>
<dbReference type="AlphaFoldDB" id="A0A0L6W4G3"/>
<evidence type="ECO:0000313" key="4">
    <source>
        <dbReference type="EMBL" id="KNZ70366.1"/>
    </source>
</evidence>
<dbReference type="Gene3D" id="2.70.70.10">
    <property type="entry name" value="Glucose Permease (Domain IIA)"/>
    <property type="match status" value="1"/>
</dbReference>
<dbReference type="InterPro" id="IPR050570">
    <property type="entry name" value="Cell_wall_metabolism_enzyme"/>
</dbReference>
<keyword evidence="1" id="KW-1133">Transmembrane helix</keyword>